<evidence type="ECO:0000313" key="2">
    <source>
        <dbReference type="EMBL" id="TDR47877.1"/>
    </source>
</evidence>
<evidence type="ECO:0000256" key="1">
    <source>
        <dbReference type="SAM" id="MobiDB-lite"/>
    </source>
</evidence>
<accession>A0A4R6Z7T9</accession>
<dbReference type="RefSeq" id="WP_133817582.1">
    <property type="nucleotide sequence ID" value="NZ_SNZH01000002.1"/>
</dbReference>
<keyword evidence="3" id="KW-1185">Reference proteome</keyword>
<gene>
    <name evidence="2" type="ORF">DFR29_102539</name>
</gene>
<reference evidence="2 3" key="1">
    <citation type="submission" date="2019-03" db="EMBL/GenBank/DDBJ databases">
        <title>Genomic Encyclopedia of Type Strains, Phase IV (KMG-IV): sequencing the most valuable type-strain genomes for metagenomic binning, comparative biology and taxonomic classification.</title>
        <authorList>
            <person name="Goeker M."/>
        </authorList>
    </citation>
    <scope>NUCLEOTIDE SEQUENCE [LARGE SCALE GENOMIC DNA]</scope>
    <source>
        <strain evidence="2 3">DSM 21667</strain>
    </source>
</reference>
<proteinExistence type="predicted"/>
<name>A0A4R6Z7T9_9GAMM</name>
<feature type="compositionally biased region" description="Basic and acidic residues" evidence="1">
    <location>
        <begin position="15"/>
        <end position="25"/>
    </location>
</feature>
<organism evidence="2 3">
    <name type="scientific">Tahibacter aquaticus</name>
    <dbReference type="NCBI Taxonomy" id="520092"/>
    <lineage>
        <taxon>Bacteria</taxon>
        <taxon>Pseudomonadati</taxon>
        <taxon>Pseudomonadota</taxon>
        <taxon>Gammaproteobacteria</taxon>
        <taxon>Lysobacterales</taxon>
        <taxon>Rhodanobacteraceae</taxon>
        <taxon>Tahibacter</taxon>
    </lineage>
</organism>
<protein>
    <submittedName>
        <fullName evidence="2">Mannosyl-glycoprotein endo-beta-N-acetylglucosaminidase</fullName>
    </submittedName>
</protein>
<dbReference type="EMBL" id="SNZH01000002">
    <property type="protein sequence ID" value="TDR47877.1"/>
    <property type="molecule type" value="Genomic_DNA"/>
</dbReference>
<comment type="caution">
    <text evidence="2">The sequence shown here is derived from an EMBL/GenBank/DDBJ whole genome shotgun (WGS) entry which is preliminary data.</text>
</comment>
<dbReference type="Proteomes" id="UP000295293">
    <property type="component" value="Unassembled WGS sequence"/>
</dbReference>
<sequence>MPANFAPGPLGQDSTESRGRIDRGTLARVATPQPTQLAANAPPPQVKPTAVNPPHVTKFFDALYDVLKKLADELGINEDYILALSSYESGWYNPHNSGLCNPFGLTKAGGNNLAYASPKAAADYWKTQFGPQVRGVTSIKSFTDGLLGKPHVYNSVNPKWASNVQAQYATIVKRKPIWLAQRVKKKT</sequence>
<evidence type="ECO:0000313" key="3">
    <source>
        <dbReference type="Proteomes" id="UP000295293"/>
    </source>
</evidence>
<dbReference type="OrthoDB" id="9816557at2"/>
<feature type="region of interest" description="Disordered" evidence="1">
    <location>
        <begin position="1"/>
        <end position="52"/>
    </location>
</feature>
<dbReference type="AlphaFoldDB" id="A0A4R6Z7T9"/>